<protein>
    <submittedName>
        <fullName evidence="1">Lipoprotein</fullName>
    </submittedName>
</protein>
<dbReference type="AlphaFoldDB" id="A0A250J873"/>
<dbReference type="Proteomes" id="UP000217257">
    <property type="component" value="Chromosome"/>
</dbReference>
<dbReference type="KEGG" id="cfus:CYFUS_005196"/>
<evidence type="ECO:0000313" key="1">
    <source>
        <dbReference type="EMBL" id="ATB39748.1"/>
    </source>
</evidence>
<reference evidence="1 2" key="1">
    <citation type="submission" date="2017-06" db="EMBL/GenBank/DDBJ databases">
        <title>Sequencing and comparative analysis of myxobacterial genomes.</title>
        <authorList>
            <person name="Rupp O."/>
            <person name="Goesmann A."/>
            <person name="Sogaard-Andersen L."/>
        </authorList>
    </citation>
    <scope>NUCLEOTIDE SEQUENCE [LARGE SCALE GENOMIC DNA]</scope>
    <source>
        <strain evidence="1 2">DSM 52655</strain>
    </source>
</reference>
<proteinExistence type="predicted"/>
<name>A0A250J873_9BACT</name>
<evidence type="ECO:0000313" key="2">
    <source>
        <dbReference type="Proteomes" id="UP000217257"/>
    </source>
</evidence>
<dbReference type="SUPFAM" id="SSF50242">
    <property type="entry name" value="TIMP-like"/>
    <property type="match status" value="1"/>
</dbReference>
<dbReference type="EMBL" id="CP022098">
    <property type="protein sequence ID" value="ATB39748.1"/>
    <property type="molecule type" value="Genomic_DNA"/>
</dbReference>
<gene>
    <name evidence="1" type="ORF">CYFUS_005196</name>
</gene>
<dbReference type="RefSeq" id="WP_095987732.1">
    <property type="nucleotide sequence ID" value="NZ_CP022098.1"/>
</dbReference>
<organism evidence="1 2">
    <name type="scientific">Cystobacter fuscus</name>
    <dbReference type="NCBI Taxonomy" id="43"/>
    <lineage>
        <taxon>Bacteria</taxon>
        <taxon>Pseudomonadati</taxon>
        <taxon>Myxococcota</taxon>
        <taxon>Myxococcia</taxon>
        <taxon>Myxococcales</taxon>
        <taxon>Cystobacterineae</taxon>
        <taxon>Archangiaceae</taxon>
        <taxon>Cystobacter</taxon>
    </lineage>
</organism>
<accession>A0A250J873</accession>
<dbReference type="InterPro" id="IPR008993">
    <property type="entry name" value="TIMP-like_OB-fold"/>
</dbReference>
<keyword evidence="1" id="KW-0449">Lipoprotein</keyword>
<sequence length="277" mass="30310">MLWLRLLGVLVFLVPFAWTSEARACSCGREPDDRVAFQKARARASTIFRGRVEDLQPVGGEGHPLEHRVTFTVTETFKGKARTQRTVTTSVFGTACGYQFKKGVDYLVYAEGSESKGLSTHSCSRTRPADQAAAELDFLRGGASPFFQRSKVSCTRCDLEATARVLVCPGAGPCPPLPEAEVAEALAQARPFWTTPVKARAFPYGPLVSGVASGGRAFQLELRQPSRAEEACVHRVLRRWCERLVPARSETEPGLKCVGPSGEETLCNEWITRHPPG</sequence>
<dbReference type="Gene3D" id="2.40.50.120">
    <property type="match status" value="1"/>
</dbReference>